<dbReference type="Gene3D" id="2.60.120.260">
    <property type="entry name" value="Galactose-binding domain-like"/>
    <property type="match status" value="1"/>
</dbReference>
<keyword evidence="11" id="KW-1185">Reference proteome</keyword>
<dbReference type="Proteomes" id="UP000794436">
    <property type="component" value="Unassembled WGS sequence"/>
</dbReference>
<comment type="caution">
    <text evidence="10">The sequence shown here is derived from an EMBL/GenBank/DDBJ whole genome shotgun (WGS) entry which is preliminary data.</text>
</comment>
<organism evidence="10 11">
    <name type="scientific">Pythium oligandrum</name>
    <name type="common">Mycoparasitic fungus</name>
    <dbReference type="NCBI Taxonomy" id="41045"/>
    <lineage>
        <taxon>Eukaryota</taxon>
        <taxon>Sar</taxon>
        <taxon>Stramenopiles</taxon>
        <taxon>Oomycota</taxon>
        <taxon>Peronosporomycetes</taxon>
        <taxon>Pythiales</taxon>
        <taxon>Pythiaceae</taxon>
        <taxon>Pythium</taxon>
    </lineage>
</organism>
<comment type="caution">
    <text evidence="5">Lacks conserved residue(s) required for the propagation of feature annotation.</text>
</comment>
<dbReference type="GO" id="GO:0007154">
    <property type="term" value="P:cell communication"/>
    <property type="evidence" value="ECO:0007669"/>
    <property type="project" value="InterPro"/>
</dbReference>
<evidence type="ECO:0000256" key="5">
    <source>
        <dbReference type="PROSITE-ProRule" id="PRU00076"/>
    </source>
</evidence>
<keyword evidence="4" id="KW-0813">Transport</keyword>
<evidence type="ECO:0000256" key="6">
    <source>
        <dbReference type="SAM" id="MobiDB-lite"/>
    </source>
</evidence>
<dbReference type="OrthoDB" id="418484at2759"/>
<protein>
    <recommendedName>
        <fullName evidence="9">EGF-like domain-containing protein</fullName>
    </recommendedName>
</protein>
<keyword evidence="7" id="KW-0812">Transmembrane</keyword>
<keyword evidence="7" id="KW-0472">Membrane</keyword>
<name>A0A8K1CGK6_PYTOL</name>
<evidence type="ECO:0000313" key="11">
    <source>
        <dbReference type="Proteomes" id="UP000794436"/>
    </source>
</evidence>
<dbReference type="InterPro" id="IPR008979">
    <property type="entry name" value="Galactose-bd-like_sf"/>
</dbReference>
<dbReference type="SMART" id="SM00237">
    <property type="entry name" value="Calx_beta"/>
    <property type="match status" value="4"/>
</dbReference>
<keyword evidence="1 8" id="KW-0732">Signal</keyword>
<dbReference type="SUPFAM" id="SSF49785">
    <property type="entry name" value="Galactose-binding domain-like"/>
    <property type="match status" value="1"/>
</dbReference>
<feature type="transmembrane region" description="Helical" evidence="7">
    <location>
        <begin position="2201"/>
        <end position="2225"/>
    </location>
</feature>
<dbReference type="CDD" id="cd00053">
    <property type="entry name" value="EGF"/>
    <property type="match status" value="1"/>
</dbReference>
<keyword evidence="4" id="KW-0406">Ion transport</keyword>
<dbReference type="PROSITE" id="PS50026">
    <property type="entry name" value="EGF_3"/>
    <property type="match status" value="1"/>
</dbReference>
<dbReference type="SUPFAM" id="SSF141072">
    <property type="entry name" value="CalX-like"/>
    <property type="match status" value="4"/>
</dbReference>
<dbReference type="GO" id="GO:0030001">
    <property type="term" value="P:metal ion transport"/>
    <property type="evidence" value="ECO:0007669"/>
    <property type="project" value="TreeGrafter"/>
</dbReference>
<evidence type="ECO:0000256" key="8">
    <source>
        <dbReference type="SAM" id="SignalP"/>
    </source>
</evidence>
<feature type="disulfide bond" evidence="5">
    <location>
        <begin position="2050"/>
        <end position="2059"/>
    </location>
</feature>
<accession>A0A8K1CGK6</accession>
<keyword evidence="5" id="KW-1015">Disulfide bond</keyword>
<keyword evidence="7" id="KW-1133">Transmembrane helix</keyword>
<sequence>MSPFASVLVLALLLLFLGRHAVDASTIGFHSSFTSSSSPFVVVECDATCASPGFVTMDLQIVRSGDLTTTDTVYVSTRASTGSDASATPDVDFVSLSNVAATFAPSETTKTLSVRIVSDGVYEEDERFEAVLSNPTAAVTLYDATKVAYVVIQDGGDAGIFAFNASTYTFLENLGTVQVKLVRTGGASGAVTVTYRLAKPAQSTAITNKNFMLLDTVYEVNFAENQREGFINFKIINDTVYEAKEFFFLEISNLSPMKASDPKASIAKYGTPTTAVIFIADDGDAGQFDFAVPFIFCREDSGTAIVSIVRSLGTSTTSYLPVNLAVTTVGTSGGSNATEGGSSAFDYLVKSDKLSWANGESQKTFAVKIFNNNRYESATRAFKIRLASVEGGASIGPKSEMWVYIVDDRDAGTLSFNVSRYDVMEDASAVTIEVVRTGILDSTGVNTYSSGAVSVEISTFTGTILPGRSRYDDNYDYDVVKGLRCTHVSPCDAVPGVAYTPLATTTLSFADGQTSKQVSIPILNNDLFEAPSRVFKVVLKNVKGGAHLGMDYEHPGEWFGYGSDLLALDKRRTELFDNVGAIVVIQDDGDPAVLVTKASLSVSEIGQVDSFGVRLNAPPTTDVTVALTTDLAILKLSTRTLTFTSSNWQDLQPVQVIAVPNQAVQGIYRSDISFTISSTDTRYNGPLRTSIGASGVVFSTAIYTQISGTYDTGNDAHAFQWKETDGVMTSPRSNTNVAVFVIDDDHADLQIEPESSRHQSGTTAPVDYVAVRLNGHKASVDISLSSKPAGAVDVTLVAGDGISVSPASLQFTDSNWNTKQQVEVAAAASAGLSSSNEVTFSTIKISTSSSADSFYHRPNIVAALLRVQRYPSAQVVMDSSLLGTRENDATQDPAAYSLQLGSEPIYWEPKGQYKPFETVIKAEADTMLTFSSDIPVENPPIGIASSIFAAGNSSTSTPQVQYSQLGAMRFRVYPTIPSTTGSQQVGSALLRLYRLSGGENGGLGGISIGVAIASPSTSEWDETKLYASCSASQHAPTTIECSVKDSSTSTLTFLPPGTTLATIASKSAGESLIQPTGAFDSSANSFVPAPGWVTIDVTTALNEFLAQQDLKVRSKADAVQTVTFLVYTRSKATFVYGDVNEVEIASKDHKTVAYRPELRVIASGQVNLAFGAAVTQSSGGSSKAAVDGKWTSKLGVSSSFAMPSTITKYPWWEADLGVTRLIEDIVVVLKQKASTAVLTTVQLPVVVWCFLSDVSLSAGNSGLAGFTAAKTNAMYSRQFKITTRSFTASEDDNIVLRWHVYGEKDGKFGEDRFVTDYATNIEARYLLIQVEGENSIGLNEVEIYQPALSATRISIGGILPSVSFARKEKNELKFVLQQTGDTPDCDLVTEVCRQELVFTSGDWYKPQKVQVNIVDDAVATGTRDALLVHGAQSLDPDFCGSSICDSNQVLSHEPCSPSLFSSSSVKVLRVSDDDENVILFSAPELIVLEGSGVFPNAPESRRLKTVTPTRLRCSTASLTVVDATASSSSVATCASAFAGKSTAWEVCIAKPDAKPMEQGSAWIMAGFPSDQKLTEIVVTVPKMTSAKYLRQLSVWWNSQLDITSTPDSSLLAISNGWTKLTTFTLNLQSSGTQTVKLTNLALQPARLVLFSFEKSYDDANQCLDAPSVAFTGYERVPFPLPIRGDLSNPDAVAPAESGRSRMHRFGTMAVLQVRLASEPVKDVVFSVVTNPNNAALTMFDPTNSANLPSSLKDLSGGVYESGETVTFRMPTALLFTAETWSTPQTLAYLAVDDNIFLSNRTISVRHSATSDDATAKALSQQTFVSGKITRDFGILDSSLRYSSAPFIVSSTHTSVWPHHWQPAWASETGEVKILVVDDDLPGVTLSQNEVIVSESASQASYWIALDSSPLQNVIVAISYTPDPTLFTVQPLQLTFTPVNWNKPQLVSIIPTPNTINDAGAPLTVGYDHLIAKANQPVLVHKVSSTDASYNGIAIGTNEPDRSTPYVTKHGVVVVVQDDDTGCLAEYTCSNGGVCVNITYSAIAQASVCRCPATFGMRDCSAQCVTARDCAFSRVEFRLQCAPGDANAICGDSFSPAKLVSTLYRMLTQNEFKSASDKSFAKLKLGLVSDVMYVVNSTDIACTDTSTPSCVHVVMDFTKTPGADGTNPIVDKLKGYLEVGSLQTQPLFVELLTSRDQYPSNFGATIAVWIFLGFCCFSVAGVTGLFTMRYVKLKKFHVQPQLDDSEDIATAGMTSPAGDVRSRKPPTFPVAT</sequence>
<dbReference type="InterPro" id="IPR038081">
    <property type="entry name" value="CalX-like_sf"/>
</dbReference>
<dbReference type="PANTHER" id="PTHR11878:SF65">
    <property type="entry name" value="NA_CA-EXCHANGE PROTEIN, ISOFORM G"/>
    <property type="match status" value="1"/>
</dbReference>
<evidence type="ECO:0000256" key="1">
    <source>
        <dbReference type="ARBA" id="ARBA00022729"/>
    </source>
</evidence>
<dbReference type="InterPro" id="IPR051171">
    <property type="entry name" value="CaCA"/>
</dbReference>
<reference evidence="10" key="1">
    <citation type="submission" date="2019-03" db="EMBL/GenBank/DDBJ databases">
        <title>Long read genome sequence of the mycoparasitic Pythium oligandrum ATCC 38472 isolated from sugarbeet rhizosphere.</title>
        <authorList>
            <person name="Gaulin E."/>
        </authorList>
    </citation>
    <scope>NUCLEOTIDE SEQUENCE</scope>
    <source>
        <strain evidence="10">ATCC 38472_TT</strain>
    </source>
</reference>
<dbReference type="InterPro" id="IPR003644">
    <property type="entry name" value="Calx_beta"/>
</dbReference>
<evidence type="ECO:0000256" key="7">
    <source>
        <dbReference type="SAM" id="Phobius"/>
    </source>
</evidence>
<dbReference type="Pfam" id="PF03160">
    <property type="entry name" value="Calx-beta"/>
    <property type="match status" value="4"/>
</dbReference>
<keyword evidence="2" id="KW-0677">Repeat</keyword>
<dbReference type="EMBL" id="SPLM01000072">
    <property type="protein sequence ID" value="TMW63144.1"/>
    <property type="molecule type" value="Genomic_DNA"/>
</dbReference>
<evidence type="ECO:0000259" key="9">
    <source>
        <dbReference type="PROSITE" id="PS50026"/>
    </source>
</evidence>
<evidence type="ECO:0000256" key="2">
    <source>
        <dbReference type="ARBA" id="ARBA00022737"/>
    </source>
</evidence>
<feature type="region of interest" description="Disordered" evidence="6">
    <location>
        <begin position="2248"/>
        <end position="2271"/>
    </location>
</feature>
<keyword evidence="5" id="KW-0245">EGF-like domain</keyword>
<feature type="domain" description="EGF-like" evidence="9">
    <location>
        <begin position="2018"/>
        <end position="2060"/>
    </location>
</feature>
<proteinExistence type="predicted"/>
<keyword evidence="3" id="KW-0106">Calcium</keyword>
<feature type="chain" id="PRO_5035434084" description="EGF-like domain-containing protein" evidence="8">
    <location>
        <begin position="25"/>
        <end position="2271"/>
    </location>
</feature>
<gene>
    <name evidence="10" type="ORF">Poli38472_002085</name>
</gene>
<evidence type="ECO:0000313" key="10">
    <source>
        <dbReference type="EMBL" id="TMW63144.1"/>
    </source>
</evidence>
<dbReference type="GO" id="GO:0016020">
    <property type="term" value="C:membrane"/>
    <property type="evidence" value="ECO:0007669"/>
    <property type="project" value="InterPro"/>
</dbReference>
<dbReference type="Gene3D" id="2.60.40.2030">
    <property type="match status" value="4"/>
</dbReference>
<feature type="signal peptide" evidence="8">
    <location>
        <begin position="1"/>
        <end position="24"/>
    </location>
</feature>
<evidence type="ECO:0000256" key="3">
    <source>
        <dbReference type="ARBA" id="ARBA00022837"/>
    </source>
</evidence>
<dbReference type="InterPro" id="IPR000742">
    <property type="entry name" value="EGF"/>
</dbReference>
<evidence type="ECO:0000256" key="4">
    <source>
        <dbReference type="ARBA" id="ARBA00023065"/>
    </source>
</evidence>
<dbReference type="PANTHER" id="PTHR11878">
    <property type="entry name" value="SODIUM/CALCIUM EXCHANGER"/>
    <property type="match status" value="1"/>
</dbReference>